<evidence type="ECO:0000256" key="4">
    <source>
        <dbReference type="ARBA" id="ARBA00022552"/>
    </source>
</evidence>
<dbReference type="Pfam" id="PF11937">
    <property type="entry name" value="DUF3455"/>
    <property type="match status" value="1"/>
</dbReference>
<keyword evidence="11" id="KW-0560">Oxidoreductase</keyword>
<evidence type="ECO:0000313" key="19">
    <source>
        <dbReference type="EMBL" id="RAO66284.1"/>
    </source>
</evidence>
<feature type="domain" description="FAD-binding" evidence="18">
    <location>
        <begin position="598"/>
        <end position="769"/>
    </location>
</feature>
<evidence type="ECO:0000256" key="11">
    <source>
        <dbReference type="ARBA" id="ARBA00023002"/>
    </source>
</evidence>
<keyword evidence="5" id="KW-0489">Methyltransferase</keyword>
<dbReference type="HAMAP" id="MF_00351">
    <property type="entry name" value="RNA_methyltransf_FlpA"/>
    <property type="match status" value="1"/>
</dbReference>
<keyword evidence="17" id="KW-0732">Signal</keyword>
<dbReference type="FunFam" id="3.50.50.60:FF:000115">
    <property type="entry name" value="Salicylate hydroxylase, putative"/>
    <property type="match status" value="1"/>
</dbReference>
<dbReference type="SUPFAM" id="SSF53335">
    <property type="entry name" value="S-adenosyl-L-methionine-dependent methyltransferases"/>
    <property type="match status" value="1"/>
</dbReference>
<feature type="domain" description="FAD-binding" evidence="18">
    <location>
        <begin position="898"/>
        <end position="966"/>
    </location>
</feature>
<evidence type="ECO:0000256" key="12">
    <source>
        <dbReference type="ARBA" id="ARBA00023242"/>
    </source>
</evidence>
<dbReference type="PANTHER" id="PTHR10335:SF17">
    <property type="entry name" value="FIBRILLARIN"/>
    <property type="match status" value="1"/>
</dbReference>
<comment type="catalytic activity">
    <reaction evidence="15">
        <text>L-glutaminyl-[histone H2A] + S-adenosyl-L-methionine = N(5)-methyl-L-glutaminyl-[histone H2A] + S-adenosyl-L-homocysteine + H(+)</text>
        <dbReference type="Rhea" id="RHEA:50904"/>
        <dbReference type="Rhea" id="RHEA-COMP:12837"/>
        <dbReference type="Rhea" id="RHEA-COMP:12839"/>
        <dbReference type="ChEBI" id="CHEBI:15378"/>
        <dbReference type="ChEBI" id="CHEBI:30011"/>
        <dbReference type="ChEBI" id="CHEBI:57856"/>
        <dbReference type="ChEBI" id="CHEBI:59789"/>
        <dbReference type="ChEBI" id="CHEBI:61891"/>
    </reaction>
</comment>
<comment type="subcellular location">
    <subcellularLocation>
        <location evidence="1">Nucleus</location>
        <location evidence="1">Nucleolus</location>
    </subcellularLocation>
</comment>
<keyword evidence="13" id="KW-0687">Ribonucleoprotein</keyword>
<dbReference type="GO" id="GO:0031428">
    <property type="term" value="C:box C/D methylation guide snoRNP complex"/>
    <property type="evidence" value="ECO:0007669"/>
    <property type="project" value="TreeGrafter"/>
</dbReference>
<dbReference type="Pfam" id="PF11693">
    <property type="entry name" value="DUF2990"/>
    <property type="match status" value="1"/>
</dbReference>
<dbReference type="EMBL" id="MIKG01000003">
    <property type="protein sequence ID" value="RAO66284.1"/>
    <property type="molecule type" value="Genomic_DNA"/>
</dbReference>
<organism evidence="19 20">
    <name type="scientific">Talaromyces amestolkiae</name>
    <dbReference type="NCBI Taxonomy" id="1196081"/>
    <lineage>
        <taxon>Eukaryota</taxon>
        <taxon>Fungi</taxon>
        <taxon>Dikarya</taxon>
        <taxon>Ascomycota</taxon>
        <taxon>Pezizomycotina</taxon>
        <taxon>Eurotiomycetes</taxon>
        <taxon>Eurotiomycetidae</taxon>
        <taxon>Eurotiales</taxon>
        <taxon>Trichocomaceae</taxon>
        <taxon>Talaromyces</taxon>
        <taxon>Talaromyces sect. Talaromyces</taxon>
    </lineage>
</organism>
<dbReference type="GO" id="GO:0032040">
    <property type="term" value="C:small-subunit processome"/>
    <property type="evidence" value="ECO:0007669"/>
    <property type="project" value="TreeGrafter"/>
</dbReference>
<dbReference type="Proteomes" id="UP000249363">
    <property type="component" value="Unassembled WGS sequence"/>
</dbReference>
<dbReference type="Pfam" id="PF01494">
    <property type="entry name" value="FAD_binding_3"/>
    <property type="match status" value="2"/>
</dbReference>
<dbReference type="Pfam" id="PF01269">
    <property type="entry name" value="Fibrillarin"/>
    <property type="match status" value="1"/>
</dbReference>
<keyword evidence="12" id="KW-0539">Nucleus</keyword>
<dbReference type="GeneID" id="63791513"/>
<dbReference type="Gene3D" id="3.40.50.150">
    <property type="entry name" value="Vaccinia Virus protein VP39"/>
    <property type="match status" value="1"/>
</dbReference>
<evidence type="ECO:0000256" key="5">
    <source>
        <dbReference type="ARBA" id="ARBA00022603"/>
    </source>
</evidence>
<dbReference type="Gene3D" id="3.50.50.60">
    <property type="entry name" value="FAD/NAD(P)-binding domain"/>
    <property type="match status" value="1"/>
</dbReference>
<dbReference type="FunFam" id="3.30.200.20:FF:000056">
    <property type="entry name" value="Fibrillarin like 1"/>
    <property type="match status" value="1"/>
</dbReference>
<evidence type="ECO:0000256" key="10">
    <source>
        <dbReference type="ARBA" id="ARBA00022884"/>
    </source>
</evidence>
<dbReference type="SUPFAM" id="SSF54373">
    <property type="entry name" value="FAD-linked reductases, C-terminal domain"/>
    <property type="match status" value="1"/>
</dbReference>
<name>A0A364KRV7_TALAM</name>
<evidence type="ECO:0000256" key="2">
    <source>
        <dbReference type="ARBA" id="ARBA00010632"/>
    </source>
</evidence>
<evidence type="ECO:0000256" key="9">
    <source>
        <dbReference type="ARBA" id="ARBA00022827"/>
    </source>
</evidence>
<evidence type="ECO:0000256" key="17">
    <source>
        <dbReference type="SAM" id="SignalP"/>
    </source>
</evidence>
<feature type="chain" id="PRO_5016785864" description="rRNA 2'-O-methyltransferase fibrillarin" evidence="17">
    <location>
        <begin position="18"/>
        <end position="1044"/>
    </location>
</feature>
<evidence type="ECO:0000256" key="3">
    <source>
        <dbReference type="ARBA" id="ARBA00015190"/>
    </source>
</evidence>
<keyword evidence="9" id="KW-0274">FAD</keyword>
<evidence type="ECO:0000256" key="8">
    <source>
        <dbReference type="ARBA" id="ARBA00022691"/>
    </source>
</evidence>
<proteinExistence type="inferred from homology"/>
<keyword evidence="6" id="KW-0285">Flavoprotein</keyword>
<keyword evidence="4" id="KW-0698">rRNA processing</keyword>
<keyword evidence="8" id="KW-0949">S-adenosyl-L-methionine</keyword>
<evidence type="ECO:0000256" key="13">
    <source>
        <dbReference type="ARBA" id="ARBA00023274"/>
    </source>
</evidence>
<accession>A0A364KRV7</accession>
<dbReference type="InterPro" id="IPR029063">
    <property type="entry name" value="SAM-dependent_MTases_sf"/>
</dbReference>
<keyword evidence="20" id="KW-1185">Reference proteome</keyword>
<evidence type="ECO:0000256" key="6">
    <source>
        <dbReference type="ARBA" id="ARBA00022630"/>
    </source>
</evidence>
<evidence type="ECO:0000256" key="14">
    <source>
        <dbReference type="ARBA" id="ARBA00032245"/>
    </source>
</evidence>
<dbReference type="OrthoDB" id="1878542at2759"/>
<evidence type="ECO:0000259" key="18">
    <source>
        <dbReference type="Pfam" id="PF01494"/>
    </source>
</evidence>
<comment type="caution">
    <text evidence="19">The sequence shown here is derived from an EMBL/GenBank/DDBJ whole genome shotgun (WGS) entry which is preliminary data.</text>
</comment>
<dbReference type="FunFam" id="3.40.50.150:FF:000001">
    <property type="entry name" value="Fibrillarin like 1"/>
    <property type="match status" value="1"/>
</dbReference>
<sequence>MHFSGLIFASLATVAVAAPTSSVFNEVYNFDSSLEEFYTKVSTHIAQYANGAAPTCDMSKVSLPSSKLPAPTGSLKYVAIGRGTQNYTCADSTADTVPAQIGAVANLYDASCVAANYPDLLDLITDIVLNYSLPSANVQTPLAPANLYLLGHHYFETATEPAFNLNTTPEKQLGLALTAKQNSTAAPSGSVLGQFNVGYGAVPWLYLSTVTGTTDGFTAVYRVNTAGGAAPTTCAGQPAAFQVQWHSHPVDEEVPLEVDAVALEEAVVVLEVVIVVVVVVVVAVPPEAEAVLAVDVVLLEVGNNQTQSKYPQNTNVGKGGRGGRGGPPRGGARGGQKAIIEPHRHAGIFVARGKEDMLVTKNLTPGDSVYGEKRIAVEAPAEGDAPAAKTEYRVWNPFRSKLAAGVLGGLDKIFIKPGSKVLYLGAASGTSVSHVADIVGPTGTVYAVEFSHRSGRDLIGMATKRTNVIPIVEDARHPMKYRLLVPMVDVIFADVAQPDQARIVGLNAHMFLKNEGGVLISIKASCIDSTAKPEVVFAHEVERLRAEKIKPKEQLTLEPFERDHCIVAGQYMRSISRTFIFVIEEATDKMAESIKDLRIVIVGAGMGGLASALALAKEGFKKIDVYEYAADLGFVGAGIQLAPNMARILDRLGVWEPIAKEATNIQATSIRQGSTNEELGHVELGYIEKTYGYPHMVGHRFSLANSMYQGCLKESAITFHFNTSIKSIESFGPNPVVLAEPRDGSSEPYKVEADVLLAADGIKSNIRVEMLKLLNVDAQIIDTKQAAYRIMIHRDQIKDDPELLALLDSDTVVRWIGAKRHIIAYSVDNKNIYNLSTTQPDTNFAAAPSATYTTRGSKSAMLGVFEDFCPMIQRILNHVPEGEVCEWKLRVHAPLPTWVHKTVALVGDACHPTLPHLAQGAAQAIEDAAALAASLSRLPDTQPSTINKALRVYERIRKDRAYALVEMAAASGRTLHLGDGAAKEERDKQFAALKQGNGKVPDKWADADVQKLIYGFDTTKETLENFDEIFNGLEEQAVNGVNGH</sequence>
<protein>
    <recommendedName>
        <fullName evidence="3">rRNA 2'-O-methyltransferase fibrillarin</fullName>
    </recommendedName>
    <alternativeName>
        <fullName evidence="14">Histone-glutamine methyltransferase</fullName>
    </alternativeName>
</protein>
<dbReference type="STRING" id="1196081.A0A364KRV7"/>
<evidence type="ECO:0000313" key="20">
    <source>
        <dbReference type="Proteomes" id="UP000249363"/>
    </source>
</evidence>
<dbReference type="PANTHER" id="PTHR10335">
    <property type="entry name" value="RRNA 2-O-METHYLTRANSFERASE FIBRILLARIN"/>
    <property type="match status" value="1"/>
</dbReference>
<dbReference type="Gene3D" id="3.30.200.20">
    <property type="entry name" value="Phosphorylase Kinase, domain 1"/>
    <property type="match status" value="1"/>
</dbReference>
<dbReference type="SMART" id="SM01206">
    <property type="entry name" value="Fibrillarin"/>
    <property type="match status" value="1"/>
</dbReference>
<evidence type="ECO:0000256" key="1">
    <source>
        <dbReference type="ARBA" id="ARBA00004604"/>
    </source>
</evidence>
<keyword evidence="10" id="KW-0694">RNA-binding</keyword>
<dbReference type="InterPro" id="IPR021706">
    <property type="entry name" value="DUF2990"/>
</dbReference>
<dbReference type="RefSeq" id="XP_040730801.1">
    <property type="nucleotide sequence ID" value="XM_040874426.1"/>
</dbReference>
<dbReference type="InterPro" id="IPR021851">
    <property type="entry name" value="DUF3455"/>
</dbReference>
<keyword evidence="7" id="KW-0808">Transferase</keyword>
<dbReference type="GO" id="GO:0071949">
    <property type="term" value="F:FAD binding"/>
    <property type="evidence" value="ECO:0007669"/>
    <property type="project" value="InterPro"/>
</dbReference>
<dbReference type="SUPFAM" id="SSF51905">
    <property type="entry name" value="FAD/NAD(P)-binding domain"/>
    <property type="match status" value="1"/>
</dbReference>
<reference evidence="19 20" key="1">
    <citation type="journal article" date="2017" name="Biotechnol. Biofuels">
        <title>Differential beta-glucosidase expression as a function of carbon source availability in Talaromyces amestolkiae: a genomic and proteomic approach.</title>
        <authorList>
            <person name="de Eugenio L.I."/>
            <person name="Mendez-Liter J.A."/>
            <person name="Nieto-Dominguez M."/>
            <person name="Alonso L."/>
            <person name="Gil-Munoz J."/>
            <person name="Barriuso J."/>
            <person name="Prieto A."/>
            <person name="Martinez M.J."/>
        </authorList>
    </citation>
    <scope>NUCLEOTIDE SEQUENCE [LARGE SCALE GENOMIC DNA]</scope>
    <source>
        <strain evidence="19 20">CIB</strain>
    </source>
</reference>
<dbReference type="InterPro" id="IPR036188">
    <property type="entry name" value="FAD/NAD-bd_sf"/>
</dbReference>
<evidence type="ECO:0000256" key="16">
    <source>
        <dbReference type="SAM" id="MobiDB-lite"/>
    </source>
</evidence>
<dbReference type="GO" id="GO:0016491">
    <property type="term" value="F:oxidoreductase activity"/>
    <property type="evidence" value="ECO:0007669"/>
    <property type="project" value="UniProtKB-KW"/>
</dbReference>
<dbReference type="PRINTS" id="PR00052">
    <property type="entry name" value="FIBRILLARIN"/>
</dbReference>
<dbReference type="GO" id="GO:0008649">
    <property type="term" value="F:rRNA methyltransferase activity"/>
    <property type="evidence" value="ECO:0007669"/>
    <property type="project" value="TreeGrafter"/>
</dbReference>
<dbReference type="GO" id="GO:1990259">
    <property type="term" value="F:histone H2AQ104 methyltransferase activity"/>
    <property type="evidence" value="ECO:0007669"/>
    <property type="project" value="TreeGrafter"/>
</dbReference>
<dbReference type="GO" id="GO:0000452">
    <property type="term" value="P:snoRNA guided rRNA 2'-O-methylation"/>
    <property type="evidence" value="ECO:0007669"/>
    <property type="project" value="UniProtKB-ARBA"/>
</dbReference>
<feature type="compositionally biased region" description="Gly residues" evidence="16">
    <location>
        <begin position="317"/>
        <end position="334"/>
    </location>
</feature>
<gene>
    <name evidence="19" type="ORF">BHQ10_002296</name>
</gene>
<dbReference type="InterPro" id="IPR000692">
    <property type="entry name" value="Fibrillarin"/>
</dbReference>
<feature type="signal peptide" evidence="17">
    <location>
        <begin position="1"/>
        <end position="17"/>
    </location>
</feature>
<dbReference type="NCBIfam" id="NF003276">
    <property type="entry name" value="PRK04266.1-2"/>
    <property type="match status" value="1"/>
</dbReference>
<dbReference type="InterPro" id="IPR002938">
    <property type="entry name" value="FAD-bd"/>
</dbReference>
<dbReference type="AlphaFoldDB" id="A0A364KRV7"/>
<evidence type="ECO:0000256" key="15">
    <source>
        <dbReference type="ARBA" id="ARBA00047568"/>
    </source>
</evidence>
<evidence type="ECO:0000256" key="7">
    <source>
        <dbReference type="ARBA" id="ARBA00022679"/>
    </source>
</evidence>
<feature type="region of interest" description="Disordered" evidence="16">
    <location>
        <begin position="309"/>
        <end position="336"/>
    </location>
</feature>
<dbReference type="GO" id="GO:0000494">
    <property type="term" value="P:box C/D sno(s)RNA 3'-end processing"/>
    <property type="evidence" value="ECO:0007669"/>
    <property type="project" value="TreeGrafter"/>
</dbReference>
<dbReference type="GO" id="GO:0003723">
    <property type="term" value="F:RNA binding"/>
    <property type="evidence" value="ECO:0007669"/>
    <property type="project" value="UniProtKB-KW"/>
</dbReference>
<comment type="similarity">
    <text evidence="2">Belongs to the methyltransferase superfamily. Fibrillarin family.</text>
</comment>